<dbReference type="InterPro" id="IPR017896">
    <property type="entry name" value="4Fe4S_Fe-S-bd"/>
</dbReference>
<dbReference type="InterPro" id="IPR007525">
    <property type="entry name" value="FrhB_FdhB_C"/>
</dbReference>
<dbReference type="InterPro" id="IPR052977">
    <property type="entry name" value="Polyferredoxin-like_ET"/>
</dbReference>
<dbReference type="RefSeq" id="WP_040315773.1">
    <property type="nucleotide sequence ID" value="NZ_FNOD01000019.1"/>
</dbReference>
<evidence type="ECO:0000259" key="1">
    <source>
        <dbReference type="PROSITE" id="PS51379"/>
    </source>
</evidence>
<dbReference type="EMBL" id="QSSV01000008">
    <property type="protein sequence ID" value="RGM13605.1"/>
    <property type="molecule type" value="Genomic_DNA"/>
</dbReference>
<dbReference type="Pfam" id="PF04432">
    <property type="entry name" value="FrhB_FdhB_C"/>
    <property type="match status" value="1"/>
</dbReference>
<dbReference type="PROSITE" id="PS51379">
    <property type="entry name" value="4FE4S_FER_2"/>
    <property type="match status" value="2"/>
</dbReference>
<gene>
    <name evidence="4" type="ORF">DW853_05265</name>
    <name evidence="3" type="ORF">DWY58_03630</name>
    <name evidence="2" type="ORF">DXC34_07285</name>
</gene>
<dbReference type="Gene3D" id="3.30.70.20">
    <property type="match status" value="1"/>
</dbReference>
<dbReference type="AlphaFoldDB" id="A0A3E4UPN8"/>
<dbReference type="EMBL" id="QSHQ01000007">
    <property type="protein sequence ID" value="RHC32061.1"/>
    <property type="molecule type" value="Genomic_DNA"/>
</dbReference>
<dbReference type="PANTHER" id="PTHR43193">
    <property type="match status" value="1"/>
</dbReference>
<feature type="domain" description="4Fe-4S ferredoxin-type" evidence="1">
    <location>
        <begin position="35"/>
        <end position="65"/>
    </location>
</feature>
<dbReference type="Pfam" id="PF12838">
    <property type="entry name" value="Fer4_7"/>
    <property type="match status" value="1"/>
</dbReference>
<protein>
    <submittedName>
        <fullName evidence="2">4Fe-4S dicluster domain-containing protein</fullName>
    </submittedName>
</protein>
<comment type="caution">
    <text evidence="2">The sequence shown here is derived from an EMBL/GenBank/DDBJ whole genome shotgun (WGS) entry which is preliminary data.</text>
</comment>
<dbReference type="SUPFAM" id="SSF54862">
    <property type="entry name" value="4Fe-4S ferredoxins"/>
    <property type="match status" value="1"/>
</dbReference>
<evidence type="ECO:0000313" key="5">
    <source>
        <dbReference type="Proteomes" id="UP000261223"/>
    </source>
</evidence>
<evidence type="ECO:0000313" key="7">
    <source>
        <dbReference type="Proteomes" id="UP000285305"/>
    </source>
</evidence>
<feature type="domain" description="4Fe-4S ferredoxin-type" evidence="1">
    <location>
        <begin position="1"/>
        <end position="30"/>
    </location>
</feature>
<dbReference type="Proteomes" id="UP000261223">
    <property type="component" value="Unassembled WGS sequence"/>
</dbReference>
<dbReference type="PANTHER" id="PTHR43193:SF2">
    <property type="entry name" value="POLYFERREDOXIN PROTEIN FWDF"/>
    <property type="match status" value="1"/>
</dbReference>
<accession>A0A3E4UPN8</accession>
<dbReference type="GeneID" id="31797362"/>
<dbReference type="Proteomes" id="UP000284161">
    <property type="component" value="Unassembled WGS sequence"/>
</dbReference>
<reference evidence="5 6" key="1">
    <citation type="submission" date="2018-08" db="EMBL/GenBank/DDBJ databases">
        <title>A genome reference for cultivated species of the human gut microbiota.</title>
        <authorList>
            <person name="Zou Y."/>
            <person name="Xue W."/>
            <person name="Luo G."/>
        </authorList>
    </citation>
    <scope>NUCLEOTIDE SEQUENCE [LARGE SCALE GENOMIC DNA]</scope>
    <source>
        <strain evidence="3 6">AF25-6</strain>
        <strain evidence="4 7">AM36-9BH</strain>
        <strain evidence="2 5">TF03-6</strain>
    </source>
</reference>
<dbReference type="EMBL" id="QRUB01000002">
    <property type="protein sequence ID" value="RGR29129.1"/>
    <property type="molecule type" value="Genomic_DNA"/>
</dbReference>
<sequence>MNNISHIHSCYGCAVCAIACPKKIIDVRLNSNGFYEPYITDGAKCVNCGLCLEVCSYNHSEIALNELPKVSYGAWSKEKSVRHICASGGVGFEIGRYLIGKGYKAIGVKYDVKRAKAEHYVASSVDEFILSMGSKYIQSYTLSGFKEINRKDKFLVSGTPCQIDSLRRYINKMKCQENFVLLDFFCHGVPSKFVWDKYIKEQQDKLGNIDFVSWRNKQNGWHDSWAMTISPSDRGEVVDWYDSYNLLIKEKKGCVNSRWTQGDTFYNMFLGNNCLGKACYKYCKFKYDHSSADIRIGDMWGETYAKEDKGVTACVAFTQQGMDVLNNVNCELVEYPFARVAEGQIKTKIKYPMGWSFVIFFAKLQSVSMKQLVFFSRIIGKFNKIFK</sequence>
<dbReference type="Proteomes" id="UP000285305">
    <property type="component" value="Unassembled WGS sequence"/>
</dbReference>
<organism evidence="2 5">
    <name type="scientific">Bacteroides stercoris</name>
    <dbReference type="NCBI Taxonomy" id="46506"/>
    <lineage>
        <taxon>Bacteria</taxon>
        <taxon>Pseudomonadati</taxon>
        <taxon>Bacteroidota</taxon>
        <taxon>Bacteroidia</taxon>
        <taxon>Bacteroidales</taxon>
        <taxon>Bacteroidaceae</taxon>
        <taxon>Bacteroides</taxon>
    </lineage>
</organism>
<name>A0A3E4UPN8_BACSE</name>
<evidence type="ECO:0000313" key="4">
    <source>
        <dbReference type="EMBL" id="RHC32061.1"/>
    </source>
</evidence>
<evidence type="ECO:0000313" key="3">
    <source>
        <dbReference type="EMBL" id="RGR29129.1"/>
    </source>
</evidence>
<evidence type="ECO:0000313" key="6">
    <source>
        <dbReference type="Proteomes" id="UP000284161"/>
    </source>
</evidence>
<proteinExistence type="predicted"/>
<evidence type="ECO:0000313" key="2">
    <source>
        <dbReference type="EMBL" id="RGM13605.1"/>
    </source>
</evidence>